<proteinExistence type="predicted"/>
<name>A0AAW2QIW9_SESRA</name>
<accession>A0AAW2QIW9</accession>
<reference evidence="1" key="2">
    <citation type="journal article" date="2024" name="Plant">
        <title>Genomic evolution and insights into agronomic trait innovations of Sesamum species.</title>
        <authorList>
            <person name="Miao H."/>
            <person name="Wang L."/>
            <person name="Qu L."/>
            <person name="Liu H."/>
            <person name="Sun Y."/>
            <person name="Le M."/>
            <person name="Wang Q."/>
            <person name="Wei S."/>
            <person name="Zheng Y."/>
            <person name="Lin W."/>
            <person name="Duan Y."/>
            <person name="Cao H."/>
            <person name="Xiong S."/>
            <person name="Wang X."/>
            <person name="Wei L."/>
            <person name="Li C."/>
            <person name="Ma Q."/>
            <person name="Ju M."/>
            <person name="Zhao R."/>
            <person name="Li G."/>
            <person name="Mu C."/>
            <person name="Tian Q."/>
            <person name="Mei H."/>
            <person name="Zhang T."/>
            <person name="Gao T."/>
            <person name="Zhang H."/>
        </authorList>
    </citation>
    <scope>NUCLEOTIDE SEQUENCE</scope>
    <source>
        <strain evidence="1">G02</strain>
    </source>
</reference>
<dbReference type="Gene3D" id="2.40.70.10">
    <property type="entry name" value="Acid Proteases"/>
    <property type="match status" value="1"/>
</dbReference>
<dbReference type="EMBL" id="JACGWJ010000015">
    <property type="protein sequence ID" value="KAL0367367.1"/>
    <property type="molecule type" value="Genomic_DNA"/>
</dbReference>
<protein>
    <submittedName>
        <fullName evidence="1">Uncharacterized protein</fullName>
    </submittedName>
</protein>
<dbReference type="AlphaFoldDB" id="A0AAW2QIW9"/>
<reference evidence="1" key="1">
    <citation type="submission" date="2020-06" db="EMBL/GenBank/DDBJ databases">
        <authorList>
            <person name="Li T."/>
            <person name="Hu X."/>
            <person name="Zhang T."/>
            <person name="Song X."/>
            <person name="Zhang H."/>
            <person name="Dai N."/>
            <person name="Sheng W."/>
            <person name="Hou X."/>
            <person name="Wei L."/>
        </authorList>
    </citation>
    <scope>NUCLEOTIDE SEQUENCE</scope>
    <source>
        <strain evidence="1">G02</strain>
        <tissue evidence="1">Leaf</tissue>
    </source>
</reference>
<organism evidence="1">
    <name type="scientific">Sesamum radiatum</name>
    <name type="common">Black benniseed</name>
    <dbReference type="NCBI Taxonomy" id="300843"/>
    <lineage>
        <taxon>Eukaryota</taxon>
        <taxon>Viridiplantae</taxon>
        <taxon>Streptophyta</taxon>
        <taxon>Embryophyta</taxon>
        <taxon>Tracheophyta</taxon>
        <taxon>Spermatophyta</taxon>
        <taxon>Magnoliopsida</taxon>
        <taxon>eudicotyledons</taxon>
        <taxon>Gunneridae</taxon>
        <taxon>Pentapetalae</taxon>
        <taxon>asterids</taxon>
        <taxon>lamiids</taxon>
        <taxon>Lamiales</taxon>
        <taxon>Pedaliaceae</taxon>
        <taxon>Sesamum</taxon>
    </lineage>
</organism>
<dbReference type="PANTHER" id="PTHR33067:SF9">
    <property type="entry name" value="RNA-DIRECTED DNA POLYMERASE"/>
    <property type="match status" value="1"/>
</dbReference>
<evidence type="ECO:0000313" key="1">
    <source>
        <dbReference type="EMBL" id="KAL0367367.1"/>
    </source>
</evidence>
<dbReference type="PANTHER" id="PTHR33067">
    <property type="entry name" value="RNA-DIRECTED DNA POLYMERASE-RELATED"/>
    <property type="match status" value="1"/>
</dbReference>
<comment type="caution">
    <text evidence="1">The sequence shown here is derived from an EMBL/GenBank/DDBJ whole genome shotgun (WGS) entry which is preliminary data.</text>
</comment>
<dbReference type="InterPro" id="IPR021109">
    <property type="entry name" value="Peptidase_aspartic_dom_sf"/>
</dbReference>
<sequence>MPSSAKFLNEVLSNKRKWEEDETVKLNEECSAILQNKLPPKLKNPGSFSILCTIGSIDFDKVLCDLGASVNLMSYSIFKRLGMHELTPSIITLQLADRSIKYPREIVEDVLVKVGKFIIPVDFIVLDMEEDKNMSLILGGLFLLQVEH</sequence>
<dbReference type="CDD" id="cd00303">
    <property type="entry name" value="retropepsin_like"/>
    <property type="match status" value="1"/>
</dbReference>
<gene>
    <name evidence="1" type="ORF">Sradi_3626800</name>
</gene>